<dbReference type="AlphaFoldDB" id="A0A2V1ITE7"/>
<evidence type="ECO:0000313" key="1">
    <source>
        <dbReference type="EMBL" id="PWB05026.1"/>
    </source>
</evidence>
<reference evidence="2" key="1">
    <citation type="submission" date="2018-02" db="EMBL/GenBank/DDBJ databases">
        <authorList>
            <person name="Clavel T."/>
            <person name="Strowig T."/>
        </authorList>
    </citation>
    <scope>NUCLEOTIDE SEQUENCE [LARGE SCALE GENOMIC DNA]</scope>
    <source>
        <strain evidence="2">DSM 100764</strain>
    </source>
</reference>
<organism evidence="1 2">
    <name type="scientific">Paramuribaculum intestinale</name>
    <dbReference type="NCBI Taxonomy" id="2094151"/>
    <lineage>
        <taxon>Bacteria</taxon>
        <taxon>Pseudomonadati</taxon>
        <taxon>Bacteroidota</taxon>
        <taxon>Bacteroidia</taxon>
        <taxon>Bacteroidales</taxon>
        <taxon>Muribaculaceae</taxon>
        <taxon>Paramuribaculum</taxon>
    </lineage>
</organism>
<accession>A0A2V1ITE7</accession>
<protein>
    <submittedName>
        <fullName evidence="1">Uncharacterized protein</fullName>
    </submittedName>
</protein>
<keyword evidence="2" id="KW-1185">Reference proteome</keyword>
<sequence>MANVIYNDRESNSTEWTIVVKGIKYLTLEYKTTWEGKRDATMKFALADESELISALNAHGGSAIVEGYTGPRALSTVKHEAVR</sequence>
<dbReference type="RefSeq" id="WP_107037104.1">
    <property type="nucleotide sequence ID" value="NZ_CP098825.1"/>
</dbReference>
<comment type="caution">
    <text evidence="1">The sequence shown here is derived from an EMBL/GenBank/DDBJ whole genome shotgun (WGS) entry which is preliminary data.</text>
</comment>
<name>A0A2V1ITE7_9BACT</name>
<proteinExistence type="predicted"/>
<dbReference type="EMBL" id="PUBV01000086">
    <property type="protein sequence ID" value="PWB05026.1"/>
    <property type="molecule type" value="Genomic_DNA"/>
</dbReference>
<gene>
    <name evidence="1" type="ORF">C5O25_12940</name>
</gene>
<dbReference type="Proteomes" id="UP000244925">
    <property type="component" value="Unassembled WGS sequence"/>
</dbReference>
<dbReference type="GeneID" id="93425087"/>
<evidence type="ECO:0000313" key="2">
    <source>
        <dbReference type="Proteomes" id="UP000244925"/>
    </source>
</evidence>